<keyword evidence="6" id="KW-0663">Pyridoxal phosphate</keyword>
<proteinExistence type="inferred from homology"/>
<dbReference type="PANTHER" id="PTHR42790">
    <property type="entry name" value="AMINOTRANSFERASE"/>
    <property type="match status" value="1"/>
</dbReference>
<organism evidence="8 9">
    <name type="scientific">Megasphaera stantonii</name>
    <dbReference type="NCBI Taxonomy" id="2144175"/>
    <lineage>
        <taxon>Bacteria</taxon>
        <taxon>Bacillati</taxon>
        <taxon>Bacillota</taxon>
        <taxon>Negativicutes</taxon>
        <taxon>Veillonellales</taxon>
        <taxon>Veillonellaceae</taxon>
        <taxon>Megasphaera</taxon>
    </lineage>
</organism>
<gene>
    <name evidence="8" type="ORF">DKB62_07340</name>
</gene>
<sequence length="402" mass="45269">MSISSTYLDSLTPSAIRSITAKIRDKASQGIKIDSFAGGLPAPDLFPVKELEEITVKAFQEEGGEVIQYAASDGYTPLREEIARLMKEKFDVTNITFKNVFITCGSQQGLNYISKGLIEDGDCVVCETPTYVGAIDSIKAYNPTVIGVHMDDDGINLEELEAVLRGNTVKFIYLIPDFQNPSGRSMSVEKRKQIVELAEKYDTYIYEDAPYSLISFTGNIMPAVKSFDKYNRVIYAGSFSKTIAPGLRVGWIVADEESITKLVYMKMRDDLQVNNIAQRQVYGYLYNYNFDEHLATIQGIYKERRDCMLQAVKTYFPEDTKVVVPEGGLFMWLELNPSIDTLQMFDYVFSKNIAYVPGTFFCVGEKGLNTMRLNFATLDTDVIQTKIAELGTLIKSYMEARK</sequence>
<dbReference type="PANTHER" id="PTHR42790:SF19">
    <property type="entry name" value="KYNURENINE_ALPHA-AMINOADIPATE AMINOTRANSFERASE, MITOCHONDRIAL"/>
    <property type="match status" value="1"/>
</dbReference>
<evidence type="ECO:0000256" key="6">
    <source>
        <dbReference type="ARBA" id="ARBA00022898"/>
    </source>
</evidence>
<evidence type="ECO:0000259" key="7">
    <source>
        <dbReference type="Pfam" id="PF00155"/>
    </source>
</evidence>
<dbReference type="GO" id="GO:0008483">
    <property type="term" value="F:transaminase activity"/>
    <property type="evidence" value="ECO:0007669"/>
    <property type="project" value="UniProtKB-KW"/>
</dbReference>
<dbReference type="CDD" id="cd00609">
    <property type="entry name" value="AAT_like"/>
    <property type="match status" value="1"/>
</dbReference>
<dbReference type="FunFam" id="3.40.640.10:FF:000053">
    <property type="entry name" value="Aminotransferase, class I"/>
    <property type="match status" value="1"/>
</dbReference>
<dbReference type="InterPro" id="IPR015424">
    <property type="entry name" value="PyrdxlP-dep_Trfase"/>
</dbReference>
<dbReference type="InterPro" id="IPR015422">
    <property type="entry name" value="PyrdxlP-dep_Trfase_small"/>
</dbReference>
<dbReference type="OrthoDB" id="9802328at2"/>
<evidence type="ECO:0000256" key="3">
    <source>
        <dbReference type="ARBA" id="ARBA00011738"/>
    </source>
</evidence>
<keyword evidence="4 8" id="KW-0032">Aminotransferase</keyword>
<evidence type="ECO:0000256" key="1">
    <source>
        <dbReference type="ARBA" id="ARBA00001933"/>
    </source>
</evidence>
<dbReference type="Gene3D" id="3.40.640.10">
    <property type="entry name" value="Type I PLP-dependent aspartate aminotransferase-like (Major domain)"/>
    <property type="match status" value="1"/>
</dbReference>
<evidence type="ECO:0000313" key="9">
    <source>
        <dbReference type="Proteomes" id="UP000254337"/>
    </source>
</evidence>
<comment type="cofactor">
    <cofactor evidence="1">
        <name>pyridoxal 5'-phosphate</name>
        <dbReference type="ChEBI" id="CHEBI:597326"/>
    </cofactor>
</comment>
<dbReference type="GO" id="GO:1901605">
    <property type="term" value="P:alpha-amino acid metabolic process"/>
    <property type="evidence" value="ECO:0007669"/>
    <property type="project" value="TreeGrafter"/>
</dbReference>
<comment type="similarity">
    <text evidence="2">Belongs to the class-I pyridoxal-phosphate-dependent aminotransferase family.</text>
</comment>
<keyword evidence="5 8" id="KW-0808">Transferase</keyword>
<dbReference type="Proteomes" id="UP000254337">
    <property type="component" value="Chromosome"/>
</dbReference>
<feature type="domain" description="Aminotransferase class I/classII large" evidence="7">
    <location>
        <begin position="56"/>
        <end position="384"/>
    </location>
</feature>
<protein>
    <submittedName>
        <fullName evidence="8">PLP-dependent aminotransferase family protein</fullName>
    </submittedName>
</protein>
<dbReference type="InterPro" id="IPR004839">
    <property type="entry name" value="Aminotransferase_I/II_large"/>
</dbReference>
<dbReference type="InterPro" id="IPR050859">
    <property type="entry name" value="Class-I_PLP-dep_aminotransf"/>
</dbReference>
<reference evidence="8 9" key="1">
    <citation type="submission" date="2018-05" db="EMBL/GenBank/DDBJ databases">
        <title>Complete genome sequence of Megasphaera sp. AJH120T, isolated from the ceca of a chicken.</title>
        <authorList>
            <person name="Maki J."/>
            <person name="Looft T."/>
        </authorList>
    </citation>
    <scope>NUCLEOTIDE SEQUENCE [LARGE SCALE GENOMIC DNA]</scope>
    <source>
        <strain evidence="8 9">AJH120</strain>
    </source>
</reference>
<evidence type="ECO:0000256" key="4">
    <source>
        <dbReference type="ARBA" id="ARBA00022576"/>
    </source>
</evidence>
<evidence type="ECO:0000256" key="5">
    <source>
        <dbReference type="ARBA" id="ARBA00022679"/>
    </source>
</evidence>
<dbReference type="Gene3D" id="3.90.1150.10">
    <property type="entry name" value="Aspartate Aminotransferase, domain 1"/>
    <property type="match status" value="1"/>
</dbReference>
<evidence type="ECO:0000256" key="2">
    <source>
        <dbReference type="ARBA" id="ARBA00007441"/>
    </source>
</evidence>
<keyword evidence="9" id="KW-1185">Reference proteome</keyword>
<comment type="subunit">
    <text evidence="3">Homodimer.</text>
</comment>
<dbReference type="SUPFAM" id="SSF53383">
    <property type="entry name" value="PLP-dependent transferases"/>
    <property type="match status" value="1"/>
</dbReference>
<dbReference type="GO" id="GO:0030170">
    <property type="term" value="F:pyridoxal phosphate binding"/>
    <property type="evidence" value="ECO:0007669"/>
    <property type="project" value="InterPro"/>
</dbReference>
<accession>A0A346AZU5</accession>
<dbReference type="KEGG" id="meg:DKB62_07340"/>
<dbReference type="InterPro" id="IPR015421">
    <property type="entry name" value="PyrdxlP-dep_Trfase_major"/>
</dbReference>
<evidence type="ECO:0000313" key="8">
    <source>
        <dbReference type="EMBL" id="AXL21388.1"/>
    </source>
</evidence>
<dbReference type="RefSeq" id="WP_107195624.1">
    <property type="nucleotide sequence ID" value="NZ_CP029462.1"/>
</dbReference>
<name>A0A346AZU5_9FIRM</name>
<dbReference type="AlphaFoldDB" id="A0A346AZU5"/>
<dbReference type="Pfam" id="PF00155">
    <property type="entry name" value="Aminotran_1_2"/>
    <property type="match status" value="1"/>
</dbReference>
<dbReference type="EMBL" id="CP029462">
    <property type="protein sequence ID" value="AXL21388.1"/>
    <property type="molecule type" value="Genomic_DNA"/>
</dbReference>